<dbReference type="SUPFAM" id="SSF89447">
    <property type="entry name" value="AbrB/MazE/MraZ-like"/>
    <property type="match status" value="1"/>
</dbReference>
<dbReference type="AlphaFoldDB" id="A0A941CTM5"/>
<gene>
    <name evidence="2" type="ORF">KC820_05540</name>
</gene>
<dbReference type="EMBL" id="JAGSIE010000014">
    <property type="protein sequence ID" value="MBR7553617.1"/>
    <property type="molecule type" value="Genomic_DNA"/>
</dbReference>
<protein>
    <submittedName>
        <fullName evidence="2">AbrB/MazE/SpoVT family DNA-binding domain-containing protein</fullName>
    </submittedName>
</protein>
<dbReference type="PANTHER" id="PTHR40516">
    <property type="entry name" value="ANTITOXIN CHPS-RELATED"/>
    <property type="match status" value="1"/>
</dbReference>
<proteinExistence type="predicted"/>
<reference evidence="2 3" key="1">
    <citation type="submission" date="2021-04" db="EMBL/GenBank/DDBJ databases">
        <title>Allobacillus sp. nov. SKP8-2 isolated from shrimp paste.</title>
        <authorList>
            <person name="Tanasupawat S."/>
            <person name="Yiamsombat S."/>
            <person name="Kanchanasin P."/>
            <person name="Kuncharoen N."/>
        </authorList>
    </citation>
    <scope>NUCLEOTIDE SEQUENCE [LARGE SCALE GENOMIC DNA]</scope>
    <source>
        <strain evidence="2 3">SKP8-2</strain>
    </source>
</reference>
<feature type="domain" description="SpoVT-AbrB" evidence="1">
    <location>
        <begin position="17"/>
        <end position="62"/>
    </location>
</feature>
<dbReference type="InterPro" id="IPR037914">
    <property type="entry name" value="SpoVT-AbrB_sf"/>
</dbReference>
<organism evidence="2 3">
    <name type="scientific">Allobacillus saliphilus</name>
    <dbReference type="NCBI Taxonomy" id="2912308"/>
    <lineage>
        <taxon>Bacteria</taxon>
        <taxon>Bacillati</taxon>
        <taxon>Bacillota</taxon>
        <taxon>Bacilli</taxon>
        <taxon>Bacillales</taxon>
        <taxon>Bacillaceae</taxon>
        <taxon>Allobacillus</taxon>
    </lineage>
</organism>
<dbReference type="Proteomes" id="UP000675431">
    <property type="component" value="Unassembled WGS sequence"/>
</dbReference>
<dbReference type="InterPro" id="IPR039052">
    <property type="entry name" value="Antitox_PemI-like"/>
</dbReference>
<keyword evidence="3" id="KW-1185">Reference proteome</keyword>
<evidence type="ECO:0000313" key="2">
    <source>
        <dbReference type="EMBL" id="MBR7553617.1"/>
    </source>
</evidence>
<name>A0A941CTM5_9BACI</name>
<dbReference type="GO" id="GO:0097351">
    <property type="term" value="F:toxin sequestering activity"/>
    <property type="evidence" value="ECO:0007669"/>
    <property type="project" value="InterPro"/>
</dbReference>
<keyword evidence="2" id="KW-0238">DNA-binding</keyword>
<sequence length="88" mass="10139">MESNEETRRHHITVKAQKWGNSIGIRLPYKLAEKYGIEKGTELEIRETNNGIYLKPKGKPTLDDLLAQCEGENPYDEFFDKSVGKEEL</sequence>
<accession>A0A941CTM5</accession>
<dbReference type="InterPro" id="IPR007159">
    <property type="entry name" value="SpoVT-AbrB_dom"/>
</dbReference>
<comment type="caution">
    <text evidence="2">The sequence shown here is derived from an EMBL/GenBank/DDBJ whole genome shotgun (WGS) entry which is preliminary data.</text>
</comment>
<evidence type="ECO:0000259" key="1">
    <source>
        <dbReference type="SMART" id="SM00966"/>
    </source>
</evidence>
<evidence type="ECO:0000313" key="3">
    <source>
        <dbReference type="Proteomes" id="UP000675431"/>
    </source>
</evidence>
<dbReference type="PANTHER" id="PTHR40516:SF1">
    <property type="entry name" value="ANTITOXIN CHPS-RELATED"/>
    <property type="match status" value="1"/>
</dbReference>
<dbReference type="GO" id="GO:0003677">
    <property type="term" value="F:DNA binding"/>
    <property type="evidence" value="ECO:0007669"/>
    <property type="project" value="UniProtKB-KW"/>
</dbReference>
<dbReference type="SMART" id="SM00966">
    <property type="entry name" value="SpoVT_AbrB"/>
    <property type="match status" value="1"/>
</dbReference>
<dbReference type="RefSeq" id="WP_212369012.1">
    <property type="nucleotide sequence ID" value="NZ_JAGSIE010000014.1"/>
</dbReference>
<dbReference type="Gene3D" id="2.10.260.10">
    <property type="match status" value="1"/>
</dbReference>
<dbReference type="Pfam" id="PF04014">
    <property type="entry name" value="MazE_antitoxin"/>
    <property type="match status" value="1"/>
</dbReference>